<feature type="transmembrane region" description="Helical" evidence="8">
    <location>
        <begin position="160"/>
        <end position="185"/>
    </location>
</feature>
<comment type="similarity">
    <text evidence="2">Belongs to the tellurite-resistance/dicarboxylate transporter (TDT) family.</text>
</comment>
<evidence type="ECO:0000313" key="9">
    <source>
        <dbReference type="EMBL" id="KAG1816113.1"/>
    </source>
</evidence>
<keyword evidence="4" id="KW-1003">Cell membrane</keyword>
<organism evidence="9 10">
    <name type="scientific">Suillus subaureus</name>
    <dbReference type="NCBI Taxonomy" id="48587"/>
    <lineage>
        <taxon>Eukaryota</taxon>
        <taxon>Fungi</taxon>
        <taxon>Dikarya</taxon>
        <taxon>Basidiomycota</taxon>
        <taxon>Agaricomycotina</taxon>
        <taxon>Agaricomycetes</taxon>
        <taxon>Agaricomycetidae</taxon>
        <taxon>Boletales</taxon>
        <taxon>Suillineae</taxon>
        <taxon>Suillaceae</taxon>
        <taxon>Suillus</taxon>
    </lineage>
</organism>
<feature type="transmembrane region" description="Helical" evidence="8">
    <location>
        <begin position="197"/>
        <end position="220"/>
    </location>
</feature>
<dbReference type="InterPro" id="IPR038665">
    <property type="entry name" value="Voltage-dep_anion_channel_sf"/>
</dbReference>
<dbReference type="GeneID" id="64636676"/>
<name>A0A9P7EAI1_9AGAM</name>
<dbReference type="RefSeq" id="XP_041192919.1">
    <property type="nucleotide sequence ID" value="XM_041342660.1"/>
</dbReference>
<evidence type="ECO:0000256" key="8">
    <source>
        <dbReference type="SAM" id="Phobius"/>
    </source>
</evidence>
<protein>
    <submittedName>
        <fullName evidence="9">Voltage-dependent anion channel-domain-containing protein</fullName>
    </submittedName>
</protein>
<dbReference type="InterPro" id="IPR051629">
    <property type="entry name" value="Sulfite_efflux_TDT"/>
</dbReference>
<dbReference type="PANTHER" id="PTHR31686">
    <property type="match status" value="1"/>
</dbReference>
<evidence type="ECO:0000256" key="6">
    <source>
        <dbReference type="ARBA" id="ARBA00022989"/>
    </source>
</evidence>
<dbReference type="AlphaFoldDB" id="A0A9P7EAI1"/>
<evidence type="ECO:0000313" key="10">
    <source>
        <dbReference type="Proteomes" id="UP000807769"/>
    </source>
</evidence>
<evidence type="ECO:0000256" key="5">
    <source>
        <dbReference type="ARBA" id="ARBA00022692"/>
    </source>
</evidence>
<keyword evidence="10" id="KW-1185">Reference proteome</keyword>
<accession>A0A9P7EAI1</accession>
<dbReference type="Proteomes" id="UP000807769">
    <property type="component" value="Unassembled WGS sequence"/>
</dbReference>
<proteinExistence type="inferred from homology"/>
<dbReference type="Pfam" id="PF03595">
    <property type="entry name" value="SLAC1"/>
    <property type="match status" value="1"/>
</dbReference>
<dbReference type="Gene3D" id="1.50.10.150">
    <property type="entry name" value="Voltage-dependent anion channel"/>
    <property type="match status" value="1"/>
</dbReference>
<gene>
    <name evidence="9" type="ORF">BJ212DRAFT_212382</name>
</gene>
<keyword evidence="7 8" id="KW-0472">Membrane</keyword>
<dbReference type="GO" id="GO:0005886">
    <property type="term" value="C:plasma membrane"/>
    <property type="evidence" value="ECO:0007669"/>
    <property type="project" value="UniProtKB-SubCell"/>
</dbReference>
<evidence type="ECO:0000256" key="3">
    <source>
        <dbReference type="ARBA" id="ARBA00022448"/>
    </source>
</evidence>
<feature type="transmembrane region" description="Helical" evidence="8">
    <location>
        <begin position="266"/>
        <end position="287"/>
    </location>
</feature>
<feature type="transmembrane region" description="Helical" evidence="8">
    <location>
        <begin position="307"/>
        <end position="335"/>
    </location>
</feature>
<keyword evidence="5 8" id="KW-0812">Transmembrane</keyword>
<dbReference type="InterPro" id="IPR004695">
    <property type="entry name" value="SLAC1/Mae1/Ssu1/TehA"/>
</dbReference>
<comment type="caution">
    <text evidence="9">The sequence shown here is derived from an EMBL/GenBank/DDBJ whole genome shotgun (WGS) entry which is preliminary data.</text>
</comment>
<dbReference type="OrthoDB" id="1099at2759"/>
<feature type="transmembrane region" description="Helical" evidence="8">
    <location>
        <begin position="54"/>
        <end position="75"/>
    </location>
</feature>
<feature type="transmembrane region" description="Helical" evidence="8">
    <location>
        <begin position="381"/>
        <end position="402"/>
    </location>
</feature>
<keyword evidence="3" id="KW-0813">Transport</keyword>
<evidence type="ECO:0000256" key="7">
    <source>
        <dbReference type="ARBA" id="ARBA00023136"/>
    </source>
</evidence>
<feature type="transmembrane region" description="Helical" evidence="8">
    <location>
        <begin position="129"/>
        <end position="148"/>
    </location>
</feature>
<evidence type="ECO:0000256" key="1">
    <source>
        <dbReference type="ARBA" id="ARBA00004651"/>
    </source>
</evidence>
<evidence type="ECO:0000256" key="2">
    <source>
        <dbReference type="ARBA" id="ARBA00008566"/>
    </source>
</evidence>
<sequence>MSYISCWEWGNYGSYLAVVRASPLPLVCFRNSISLVNMLEAPPRKSWRECIRSFTWAWHTVIMGTGGTSALVHAFPYENASPAIKVVTLIVFFLNLLLFVLFTGATIARYIMFPDTWRKMIRHPTQGPLMGAFPAGAATLINIALVAHQEWNFGSTCFLYTLWGCWWLDSIVSYLIAFGMLHGMMVEQKHALDTMTALWLLPAISLIVASSTGGLLSTALKAQSMKFAALTALFSLTMVIIGLSLALMMITVYLARLVISGPPEKLLVLSAFVTLGPFGQGGYSLLINGRNLSEILPLYVSGTFPDVAAGGQMIFSFCLCGAYILWSMGICWIIISSNLIFSVLKKEGGIPFSITYQGLIFPNAVLALLSVQLGNALNSDVFRGFGAAWTVVVFILWLSIFARTGLAVIDRSIFVAPDNAAPLLPLDISDSMNPAGTSHTMAAIHQLHLSNFMPLHVTK</sequence>
<comment type="subcellular location">
    <subcellularLocation>
        <location evidence="1">Cell membrane</location>
        <topology evidence="1">Multi-pass membrane protein</topology>
    </subcellularLocation>
</comment>
<keyword evidence="6 8" id="KW-1133">Transmembrane helix</keyword>
<feature type="transmembrane region" description="Helical" evidence="8">
    <location>
        <begin position="232"/>
        <end position="254"/>
    </location>
</feature>
<feature type="transmembrane region" description="Helical" evidence="8">
    <location>
        <begin position="356"/>
        <end position="375"/>
    </location>
</feature>
<reference evidence="9" key="1">
    <citation type="journal article" date="2020" name="New Phytol.">
        <title>Comparative genomics reveals dynamic genome evolution in host specialist ectomycorrhizal fungi.</title>
        <authorList>
            <person name="Lofgren L.A."/>
            <person name="Nguyen N.H."/>
            <person name="Vilgalys R."/>
            <person name="Ruytinx J."/>
            <person name="Liao H.L."/>
            <person name="Branco S."/>
            <person name="Kuo A."/>
            <person name="LaButti K."/>
            <person name="Lipzen A."/>
            <person name="Andreopoulos W."/>
            <person name="Pangilinan J."/>
            <person name="Riley R."/>
            <person name="Hundley H."/>
            <person name="Na H."/>
            <person name="Barry K."/>
            <person name="Grigoriev I.V."/>
            <person name="Stajich J.E."/>
            <person name="Kennedy P.G."/>
        </authorList>
    </citation>
    <scope>NUCLEOTIDE SEQUENCE</scope>
    <source>
        <strain evidence="9">MN1</strain>
    </source>
</reference>
<dbReference type="PANTHER" id="PTHR31686:SF1">
    <property type="entry name" value="SULFITE EFFLUX PUMP SSU1"/>
    <property type="match status" value="1"/>
</dbReference>
<dbReference type="EMBL" id="JABBWG010000017">
    <property type="protein sequence ID" value="KAG1816113.1"/>
    <property type="molecule type" value="Genomic_DNA"/>
</dbReference>
<feature type="transmembrane region" description="Helical" evidence="8">
    <location>
        <begin position="87"/>
        <end position="108"/>
    </location>
</feature>
<evidence type="ECO:0000256" key="4">
    <source>
        <dbReference type="ARBA" id="ARBA00022475"/>
    </source>
</evidence>
<dbReference type="GO" id="GO:0000319">
    <property type="term" value="F:sulfite transmembrane transporter activity"/>
    <property type="evidence" value="ECO:0007669"/>
    <property type="project" value="TreeGrafter"/>
</dbReference>